<gene>
    <name evidence="3" type="ORF">C1I98_38105</name>
</gene>
<sequence length="124" mass="12756">MLCAGLVLALLTTGGGSASAAAVTPPTGKYAPLDRPGPRLSVPRAELAAAVTADSEFGEDVRQEIIARLMPLIEAHTTEHILRDADAYLSFLTTQPEGSTGPVAVTGYCFGGLLAMHTAVAHPT</sequence>
<dbReference type="InterPro" id="IPR002925">
    <property type="entry name" value="Dienelactn_hydro"/>
</dbReference>
<feature type="chain" id="PRO_5015873059" description="Dienelactone hydrolase domain-containing protein" evidence="1">
    <location>
        <begin position="21"/>
        <end position="124"/>
    </location>
</feature>
<organism evidence="3 4">
    <name type="scientific">Spongiactinospora gelatinilytica</name>
    <dbReference type="NCBI Taxonomy" id="2666298"/>
    <lineage>
        <taxon>Bacteria</taxon>
        <taxon>Bacillati</taxon>
        <taxon>Actinomycetota</taxon>
        <taxon>Actinomycetes</taxon>
        <taxon>Streptosporangiales</taxon>
        <taxon>Streptosporangiaceae</taxon>
        <taxon>Spongiactinospora</taxon>
    </lineage>
</organism>
<name>A0A2W2ERB2_9ACTN</name>
<evidence type="ECO:0000313" key="4">
    <source>
        <dbReference type="Proteomes" id="UP000248544"/>
    </source>
</evidence>
<dbReference type="SUPFAM" id="SSF53474">
    <property type="entry name" value="alpha/beta-Hydrolases"/>
    <property type="match status" value="1"/>
</dbReference>
<dbReference type="Gene3D" id="3.40.50.1820">
    <property type="entry name" value="alpha/beta hydrolase"/>
    <property type="match status" value="1"/>
</dbReference>
<evidence type="ECO:0000256" key="1">
    <source>
        <dbReference type="SAM" id="SignalP"/>
    </source>
</evidence>
<protein>
    <recommendedName>
        <fullName evidence="2">Dienelactone hydrolase domain-containing protein</fullName>
    </recommendedName>
</protein>
<evidence type="ECO:0000259" key="2">
    <source>
        <dbReference type="Pfam" id="PF01738"/>
    </source>
</evidence>
<keyword evidence="4" id="KW-1185">Reference proteome</keyword>
<evidence type="ECO:0000313" key="3">
    <source>
        <dbReference type="EMBL" id="PZG19075.1"/>
    </source>
</evidence>
<dbReference type="GO" id="GO:0016787">
    <property type="term" value="F:hydrolase activity"/>
    <property type="evidence" value="ECO:0007669"/>
    <property type="project" value="InterPro"/>
</dbReference>
<feature type="domain" description="Dienelactone hydrolase" evidence="2">
    <location>
        <begin position="62"/>
        <end position="122"/>
    </location>
</feature>
<proteinExistence type="predicted"/>
<feature type="signal peptide" evidence="1">
    <location>
        <begin position="1"/>
        <end position="20"/>
    </location>
</feature>
<reference evidence="3 4" key="1">
    <citation type="submission" date="2018-01" db="EMBL/GenBank/DDBJ databases">
        <title>Draft genome sequence of Sphaerisporangium sp. 7K107.</title>
        <authorList>
            <person name="Sahin N."/>
            <person name="Saygin H."/>
            <person name="Ay H."/>
        </authorList>
    </citation>
    <scope>NUCLEOTIDE SEQUENCE [LARGE SCALE GENOMIC DNA]</scope>
    <source>
        <strain evidence="3 4">7K107</strain>
    </source>
</reference>
<dbReference type="Proteomes" id="UP000248544">
    <property type="component" value="Unassembled WGS sequence"/>
</dbReference>
<keyword evidence="1" id="KW-0732">Signal</keyword>
<dbReference type="EMBL" id="POUA01000645">
    <property type="protein sequence ID" value="PZG19075.1"/>
    <property type="molecule type" value="Genomic_DNA"/>
</dbReference>
<dbReference type="AlphaFoldDB" id="A0A2W2ERB2"/>
<feature type="non-terminal residue" evidence="3">
    <location>
        <position position="124"/>
    </location>
</feature>
<accession>A0A2W2ERB2</accession>
<dbReference type="Pfam" id="PF01738">
    <property type="entry name" value="DLH"/>
    <property type="match status" value="1"/>
</dbReference>
<dbReference type="InterPro" id="IPR029058">
    <property type="entry name" value="AB_hydrolase_fold"/>
</dbReference>
<comment type="caution">
    <text evidence="3">The sequence shown here is derived from an EMBL/GenBank/DDBJ whole genome shotgun (WGS) entry which is preliminary data.</text>
</comment>